<dbReference type="AlphaFoldDB" id="A0AAD4BL66"/>
<organism evidence="1 2">
    <name type="scientific">Boletus edulis BED1</name>
    <dbReference type="NCBI Taxonomy" id="1328754"/>
    <lineage>
        <taxon>Eukaryota</taxon>
        <taxon>Fungi</taxon>
        <taxon>Dikarya</taxon>
        <taxon>Basidiomycota</taxon>
        <taxon>Agaricomycotina</taxon>
        <taxon>Agaricomycetes</taxon>
        <taxon>Agaricomycetidae</taxon>
        <taxon>Boletales</taxon>
        <taxon>Boletineae</taxon>
        <taxon>Boletaceae</taxon>
        <taxon>Boletoideae</taxon>
        <taxon>Boletus</taxon>
    </lineage>
</organism>
<comment type="caution">
    <text evidence="1">The sequence shown here is derived from an EMBL/GenBank/DDBJ whole genome shotgun (WGS) entry which is preliminary data.</text>
</comment>
<proteinExistence type="predicted"/>
<accession>A0AAD4BL66</accession>
<protein>
    <submittedName>
        <fullName evidence="1">Uncharacterized protein</fullName>
    </submittedName>
</protein>
<dbReference type="Proteomes" id="UP001194468">
    <property type="component" value="Unassembled WGS sequence"/>
</dbReference>
<gene>
    <name evidence="1" type="ORF">L210DRAFT_3614134</name>
</gene>
<evidence type="ECO:0000313" key="1">
    <source>
        <dbReference type="EMBL" id="KAF8433341.1"/>
    </source>
</evidence>
<name>A0AAD4BL66_BOLED</name>
<keyword evidence="2" id="KW-1185">Reference proteome</keyword>
<reference evidence="1" key="1">
    <citation type="submission" date="2019-10" db="EMBL/GenBank/DDBJ databases">
        <authorList>
            <consortium name="DOE Joint Genome Institute"/>
            <person name="Kuo A."/>
            <person name="Miyauchi S."/>
            <person name="Kiss E."/>
            <person name="Drula E."/>
            <person name="Kohler A."/>
            <person name="Sanchez-Garcia M."/>
            <person name="Andreopoulos B."/>
            <person name="Barry K.W."/>
            <person name="Bonito G."/>
            <person name="Buee M."/>
            <person name="Carver A."/>
            <person name="Chen C."/>
            <person name="Cichocki N."/>
            <person name="Clum A."/>
            <person name="Culley D."/>
            <person name="Crous P.W."/>
            <person name="Fauchery L."/>
            <person name="Girlanda M."/>
            <person name="Hayes R."/>
            <person name="Keri Z."/>
            <person name="LaButti K."/>
            <person name="Lipzen A."/>
            <person name="Lombard V."/>
            <person name="Magnuson J."/>
            <person name="Maillard F."/>
            <person name="Morin E."/>
            <person name="Murat C."/>
            <person name="Nolan M."/>
            <person name="Ohm R."/>
            <person name="Pangilinan J."/>
            <person name="Pereira M."/>
            <person name="Perotto S."/>
            <person name="Peter M."/>
            <person name="Riley R."/>
            <person name="Sitrit Y."/>
            <person name="Stielow B."/>
            <person name="Szollosi G."/>
            <person name="Zifcakova L."/>
            <person name="Stursova M."/>
            <person name="Spatafora J.W."/>
            <person name="Tedersoo L."/>
            <person name="Vaario L.-M."/>
            <person name="Yamada A."/>
            <person name="Yan M."/>
            <person name="Wang P."/>
            <person name="Xu J."/>
            <person name="Bruns T."/>
            <person name="Baldrian P."/>
            <person name="Vilgalys R."/>
            <person name="Henrissat B."/>
            <person name="Grigoriev I.V."/>
            <person name="Hibbett D."/>
            <person name="Nagy L.G."/>
            <person name="Martin F.M."/>
        </authorList>
    </citation>
    <scope>NUCLEOTIDE SEQUENCE</scope>
    <source>
        <strain evidence="1">BED1</strain>
    </source>
</reference>
<sequence length="287" mass="33159">MLRLEDGVEFTVHGHEERHVSHSHLDHNVSDLPATRKVAGLHGHTSKFFMCPLCKQPYFSLAHPDCFDPERFKLQDNWRLIKYSFQARNAHRAVIQRISENHGWLPAQSSLIEFMHTIFLSIVSHVCQTIILKCGMLNGGQAVKPMERIQDFFESLVWPVEATQLPPSFIIGKGSPKADQWQNILTVLFVALFVAWEYAEVDRAHNAKMDCNFHRHYRVILEFSAAICILSLCSLSCTMLSHACKSWACMDCHLTPYFHLVNHLESQLYHFGPCYATWAFPYQHHNR</sequence>
<evidence type="ECO:0000313" key="2">
    <source>
        <dbReference type="Proteomes" id="UP001194468"/>
    </source>
</evidence>
<dbReference type="EMBL" id="WHUW01000034">
    <property type="protein sequence ID" value="KAF8433341.1"/>
    <property type="molecule type" value="Genomic_DNA"/>
</dbReference>
<reference evidence="1" key="2">
    <citation type="journal article" date="2020" name="Nat. Commun.">
        <title>Large-scale genome sequencing of mycorrhizal fungi provides insights into the early evolution of symbiotic traits.</title>
        <authorList>
            <person name="Miyauchi S."/>
            <person name="Kiss E."/>
            <person name="Kuo A."/>
            <person name="Drula E."/>
            <person name="Kohler A."/>
            <person name="Sanchez-Garcia M."/>
            <person name="Morin E."/>
            <person name="Andreopoulos B."/>
            <person name="Barry K.W."/>
            <person name="Bonito G."/>
            <person name="Buee M."/>
            <person name="Carver A."/>
            <person name="Chen C."/>
            <person name="Cichocki N."/>
            <person name="Clum A."/>
            <person name="Culley D."/>
            <person name="Crous P.W."/>
            <person name="Fauchery L."/>
            <person name="Girlanda M."/>
            <person name="Hayes R.D."/>
            <person name="Keri Z."/>
            <person name="LaButti K."/>
            <person name="Lipzen A."/>
            <person name="Lombard V."/>
            <person name="Magnuson J."/>
            <person name="Maillard F."/>
            <person name="Murat C."/>
            <person name="Nolan M."/>
            <person name="Ohm R.A."/>
            <person name="Pangilinan J."/>
            <person name="Pereira M.F."/>
            <person name="Perotto S."/>
            <person name="Peter M."/>
            <person name="Pfister S."/>
            <person name="Riley R."/>
            <person name="Sitrit Y."/>
            <person name="Stielow J.B."/>
            <person name="Szollosi G."/>
            <person name="Zifcakova L."/>
            <person name="Stursova M."/>
            <person name="Spatafora J.W."/>
            <person name="Tedersoo L."/>
            <person name="Vaario L.M."/>
            <person name="Yamada A."/>
            <person name="Yan M."/>
            <person name="Wang P."/>
            <person name="Xu J."/>
            <person name="Bruns T."/>
            <person name="Baldrian P."/>
            <person name="Vilgalys R."/>
            <person name="Dunand C."/>
            <person name="Henrissat B."/>
            <person name="Grigoriev I.V."/>
            <person name="Hibbett D."/>
            <person name="Nagy L.G."/>
            <person name="Martin F.M."/>
        </authorList>
    </citation>
    <scope>NUCLEOTIDE SEQUENCE</scope>
    <source>
        <strain evidence="1">BED1</strain>
    </source>
</reference>